<dbReference type="AlphaFoldDB" id="A0AAN6RDY8"/>
<evidence type="ECO:0000313" key="3">
    <source>
        <dbReference type="Proteomes" id="UP001280581"/>
    </source>
</evidence>
<dbReference type="EMBL" id="WVTA01000015">
    <property type="protein sequence ID" value="KAK3202056.1"/>
    <property type="molecule type" value="Genomic_DNA"/>
</dbReference>
<sequence>MSDEREIKLADENEEDAAEQEEDYNLRTGKVGQNFEKTDNETVDWYLICRFKGAQFLVEILLEWSVNIYDNSTTYLDFEDTNKDMIEAMESAFESPDDVDAENALNTQGQQFLKEELGEDLLDMK</sequence>
<feature type="region of interest" description="Disordered" evidence="1">
    <location>
        <begin position="1"/>
        <end position="25"/>
    </location>
</feature>
<evidence type="ECO:0000256" key="1">
    <source>
        <dbReference type="SAM" id="MobiDB-lite"/>
    </source>
</evidence>
<feature type="compositionally biased region" description="Basic and acidic residues" evidence="1">
    <location>
        <begin position="1"/>
        <end position="11"/>
    </location>
</feature>
<proteinExistence type="predicted"/>
<evidence type="ECO:0000313" key="2">
    <source>
        <dbReference type="EMBL" id="KAK3202056.1"/>
    </source>
</evidence>
<gene>
    <name evidence="2" type="ORF">GRF29_164g1548939</name>
</gene>
<organism evidence="2 3">
    <name type="scientific">Pseudopithomyces chartarum</name>
    <dbReference type="NCBI Taxonomy" id="1892770"/>
    <lineage>
        <taxon>Eukaryota</taxon>
        <taxon>Fungi</taxon>
        <taxon>Dikarya</taxon>
        <taxon>Ascomycota</taxon>
        <taxon>Pezizomycotina</taxon>
        <taxon>Dothideomycetes</taxon>
        <taxon>Pleosporomycetidae</taxon>
        <taxon>Pleosporales</taxon>
        <taxon>Massarineae</taxon>
        <taxon>Didymosphaeriaceae</taxon>
        <taxon>Pseudopithomyces</taxon>
    </lineage>
</organism>
<dbReference type="Proteomes" id="UP001280581">
    <property type="component" value="Unassembled WGS sequence"/>
</dbReference>
<accession>A0AAN6RDY8</accession>
<comment type="caution">
    <text evidence="2">The sequence shown here is derived from an EMBL/GenBank/DDBJ whole genome shotgun (WGS) entry which is preliminary data.</text>
</comment>
<reference evidence="2 3" key="1">
    <citation type="submission" date="2021-02" db="EMBL/GenBank/DDBJ databases">
        <title>Genome assembly of Pseudopithomyces chartarum.</title>
        <authorList>
            <person name="Jauregui R."/>
            <person name="Singh J."/>
            <person name="Voisey C."/>
        </authorList>
    </citation>
    <scope>NUCLEOTIDE SEQUENCE [LARGE SCALE GENOMIC DNA]</scope>
    <source>
        <strain evidence="2 3">AGR01</strain>
    </source>
</reference>
<keyword evidence="3" id="KW-1185">Reference proteome</keyword>
<feature type="non-terminal residue" evidence="2">
    <location>
        <position position="125"/>
    </location>
</feature>
<name>A0AAN6RDY8_9PLEO</name>
<protein>
    <submittedName>
        <fullName evidence="2">Uncharacterized protein</fullName>
    </submittedName>
</protein>
<feature type="compositionally biased region" description="Acidic residues" evidence="1">
    <location>
        <begin position="12"/>
        <end position="23"/>
    </location>
</feature>